<comment type="caution">
    <text evidence="2">The sequence shown here is derived from an EMBL/GenBank/DDBJ whole genome shotgun (WGS) entry which is preliminary data.</text>
</comment>
<name>A0A7M2YVN8_9ACTN</name>
<protein>
    <submittedName>
        <fullName evidence="2">Putative integral membrane protein</fullName>
    </submittedName>
</protein>
<accession>A0A7M2YVN8</accession>
<dbReference type="EMBL" id="QQZY01000009">
    <property type="protein sequence ID" value="RDI73488.1"/>
    <property type="molecule type" value="Genomic_DNA"/>
</dbReference>
<dbReference type="NCBIfam" id="NF037970">
    <property type="entry name" value="vanZ_1"/>
    <property type="match status" value="1"/>
</dbReference>
<dbReference type="AlphaFoldDB" id="A0A7M2YVN8"/>
<proteinExistence type="predicted"/>
<evidence type="ECO:0000313" key="2">
    <source>
        <dbReference type="EMBL" id="RDI73488.1"/>
    </source>
</evidence>
<evidence type="ECO:0000259" key="1">
    <source>
        <dbReference type="Pfam" id="PF04892"/>
    </source>
</evidence>
<reference evidence="3" key="2">
    <citation type="journal article" date="2019" name="MicrobiologyOpen">
        <title>High-quality draft genome sequence of Gaiella occulta isolated from a 150 meter deep mineral water borehole and comparison with the genome sequences of other deep-branching lineages of the phylum Actinobacteria.</title>
        <authorList>
            <person name="Severino R."/>
            <person name="Froufe H.J.C."/>
            <person name="Barroso C."/>
            <person name="Albuquerque L."/>
            <person name="Lobo-da-Cunha A."/>
            <person name="da Costa M.S."/>
            <person name="Egas C."/>
        </authorList>
    </citation>
    <scope>NUCLEOTIDE SEQUENCE [LARGE SCALE GENOMIC DNA]</scope>
    <source>
        <strain evidence="3">F2-233</strain>
    </source>
</reference>
<dbReference type="RefSeq" id="WP_114797269.1">
    <property type="nucleotide sequence ID" value="NZ_QQZY01000009.1"/>
</dbReference>
<dbReference type="Pfam" id="PF04892">
    <property type="entry name" value="VanZ"/>
    <property type="match status" value="1"/>
</dbReference>
<dbReference type="Proteomes" id="UP000254134">
    <property type="component" value="Unassembled WGS sequence"/>
</dbReference>
<gene>
    <name evidence="2" type="ORF">Gocc_2844</name>
</gene>
<keyword evidence="3" id="KW-1185">Reference proteome</keyword>
<sequence>MPASALRAWIPVVLWAAVIFSLSAVPSLGTGLGTWDLVLRKLAHLAEYAVLGVLLARALRSPALAVSLGALYAVSDELHQHFVRGRHAAWYDVVVDTVGVTAGVLAWRRRAAAAAGAGRRA</sequence>
<organism evidence="2 3">
    <name type="scientific">Gaiella occulta</name>
    <dbReference type="NCBI Taxonomy" id="1002870"/>
    <lineage>
        <taxon>Bacteria</taxon>
        <taxon>Bacillati</taxon>
        <taxon>Actinomycetota</taxon>
        <taxon>Thermoleophilia</taxon>
        <taxon>Gaiellales</taxon>
        <taxon>Gaiellaceae</taxon>
        <taxon>Gaiella</taxon>
    </lineage>
</organism>
<reference evidence="2 3" key="1">
    <citation type="submission" date="2018-07" db="EMBL/GenBank/DDBJ databases">
        <title>High-quality-draft genome sequence of Gaiella occulta.</title>
        <authorList>
            <person name="Severino R."/>
            <person name="Froufe H.J.C."/>
            <person name="Rainey F.A."/>
            <person name="Barroso C."/>
            <person name="Albuquerque L."/>
            <person name="Lobo-Da-Cunha A."/>
            <person name="Da Costa M.S."/>
            <person name="Egas C."/>
        </authorList>
    </citation>
    <scope>NUCLEOTIDE SEQUENCE [LARGE SCALE GENOMIC DNA]</scope>
    <source>
        <strain evidence="2 3">F2-233</strain>
    </source>
</reference>
<dbReference type="InterPro" id="IPR006976">
    <property type="entry name" value="VanZ-like"/>
</dbReference>
<evidence type="ECO:0000313" key="3">
    <source>
        <dbReference type="Proteomes" id="UP000254134"/>
    </source>
</evidence>
<dbReference type="OrthoDB" id="5422112at2"/>
<feature type="domain" description="VanZ-like" evidence="1">
    <location>
        <begin position="27"/>
        <end position="108"/>
    </location>
</feature>